<organism evidence="1 2">
    <name type="scientific">Shewanella algidipiscicola</name>
    <dbReference type="NCBI Taxonomy" id="614070"/>
    <lineage>
        <taxon>Bacteria</taxon>
        <taxon>Pseudomonadati</taxon>
        <taxon>Pseudomonadota</taxon>
        <taxon>Gammaproteobacteria</taxon>
        <taxon>Alteromonadales</taxon>
        <taxon>Shewanellaceae</taxon>
        <taxon>Shewanella</taxon>
    </lineage>
</organism>
<evidence type="ECO:0000313" key="1">
    <source>
        <dbReference type="EMBL" id="GIU01975.1"/>
    </source>
</evidence>
<sequence length="78" mass="8334">MEVIETAAPIKSSSNKALTLNFDVNSAELTRAQIASIAEFIPGDSTGTYKITGFADSQGDEASISHCPKREPTVWQSC</sequence>
<proteinExistence type="predicted"/>
<accession>A0ABQ4NSJ7</accession>
<dbReference type="EMBL" id="BPFB01000053">
    <property type="protein sequence ID" value="GIU01975.1"/>
    <property type="molecule type" value="Genomic_DNA"/>
</dbReference>
<comment type="caution">
    <text evidence="1">The sequence shown here is derived from an EMBL/GenBank/DDBJ whole genome shotgun (WGS) entry which is preliminary data.</text>
</comment>
<dbReference type="Proteomes" id="UP000761574">
    <property type="component" value="Unassembled WGS sequence"/>
</dbReference>
<reference evidence="1 2" key="1">
    <citation type="submission" date="2021-05" db="EMBL/GenBank/DDBJ databases">
        <title>Molecular characterization for Shewanella algae harboring chromosomal blaOXA-55-like strains isolated from clinical and environment sample.</title>
        <authorList>
            <person name="Ohama Y."/>
            <person name="Aoki K."/>
            <person name="Harada S."/>
            <person name="Moriya K."/>
            <person name="Ishii Y."/>
            <person name="Tateda K."/>
        </authorList>
    </citation>
    <scope>NUCLEOTIDE SEQUENCE [LARGE SCALE GENOMIC DNA]</scope>
    <source>
        <strain evidence="1 2">LMG 23746</strain>
    </source>
</reference>
<gene>
    <name evidence="1" type="ORF">TUM4630_32000</name>
</gene>
<name>A0ABQ4NSJ7_9GAMM</name>
<evidence type="ECO:0000313" key="2">
    <source>
        <dbReference type="Proteomes" id="UP000761574"/>
    </source>
</evidence>
<protein>
    <submittedName>
        <fullName evidence="1">Uncharacterized protein</fullName>
    </submittedName>
</protein>
<keyword evidence="2" id="KW-1185">Reference proteome</keyword>